<keyword evidence="18" id="KW-1185">Reference proteome</keyword>
<dbReference type="InterPro" id="IPR011013">
    <property type="entry name" value="Gal_mutarotase_sf_dom"/>
</dbReference>
<dbReference type="InterPro" id="IPR014718">
    <property type="entry name" value="GH-type_carb-bd"/>
</dbReference>
<dbReference type="GO" id="GO:0030246">
    <property type="term" value="F:carbohydrate binding"/>
    <property type="evidence" value="ECO:0007669"/>
    <property type="project" value="InterPro"/>
</dbReference>
<accession>A0A517SED8</accession>
<evidence type="ECO:0000256" key="7">
    <source>
        <dbReference type="ARBA" id="ARBA00014165"/>
    </source>
</evidence>
<dbReference type="PIRSF" id="PIRSF005096">
    <property type="entry name" value="GALM"/>
    <property type="match status" value="1"/>
</dbReference>
<dbReference type="FunCoup" id="A0A517SED8">
    <property type="interactions" value="316"/>
</dbReference>
<dbReference type="NCBIfam" id="NF008277">
    <property type="entry name" value="PRK11055.1"/>
    <property type="match status" value="1"/>
</dbReference>
<evidence type="ECO:0000256" key="16">
    <source>
        <dbReference type="SAM" id="SignalP"/>
    </source>
</evidence>
<dbReference type="Proteomes" id="UP000315700">
    <property type="component" value="Chromosome"/>
</dbReference>
<dbReference type="CDD" id="cd09019">
    <property type="entry name" value="galactose_mutarotase_like"/>
    <property type="match status" value="1"/>
</dbReference>
<comment type="pathway">
    <text evidence="3 12">Carbohydrate metabolism; hexose metabolism.</text>
</comment>
<dbReference type="EMBL" id="CP036271">
    <property type="protein sequence ID" value="QDT54493.1"/>
    <property type="molecule type" value="Genomic_DNA"/>
</dbReference>
<dbReference type="GO" id="GO:0005737">
    <property type="term" value="C:cytoplasm"/>
    <property type="evidence" value="ECO:0007669"/>
    <property type="project" value="UniProtKB-SubCell"/>
</dbReference>
<dbReference type="UniPathway" id="UPA00242"/>
<feature type="binding site" evidence="15">
    <location>
        <begin position="201"/>
        <end position="203"/>
    </location>
    <ligand>
        <name>beta-D-galactose</name>
        <dbReference type="ChEBI" id="CHEBI:27667"/>
    </ligand>
</feature>
<dbReference type="Gene3D" id="2.70.98.10">
    <property type="match status" value="1"/>
</dbReference>
<evidence type="ECO:0000313" key="18">
    <source>
        <dbReference type="Proteomes" id="UP000315700"/>
    </source>
</evidence>
<comment type="subcellular location">
    <subcellularLocation>
        <location evidence="2">Cytoplasm</location>
    </subcellularLocation>
</comment>
<dbReference type="KEGG" id="ccos:Pan44_25260"/>
<sequence length="370" mass="39713" precursor="true">MIRIAALALFLSAAQMTIAAPPAPEPFGKTADGVAVERYTLKNANGVTAKIMTRGATLTELHMPDKSGKAADVVLGFDNVAGYESDDNQYFGCTVGRVGNRIKEGKFKLNGKDYQLLVNNGPNHLHGGGPRSFDKVVWKAQGIETKNGPGVRFTYTSPDGEEGYPGNLSATVTYSLSDSNELRIDYEATTDADTPINLTNHSYFNLGGAGSPTVLDHVLLLNASKYTPTDDTLIPTGKIAPVEGTPLDFRKPTRIGDRIDQLTKTANIGYDHNVVCDGEAGKLRHIATLKDPASGRVLKVSTTEPGVQFYSGNFLKGQKGKGGKTYAHRSAMCLETQHFPDSVNHPNFPNAILKPGDTYRHAAVFGLSAE</sequence>
<evidence type="ECO:0000256" key="8">
    <source>
        <dbReference type="ARBA" id="ARBA00022490"/>
    </source>
</evidence>
<dbReference type="EC" id="5.1.3.3" evidence="6 12"/>
<feature type="binding site" evidence="14">
    <location>
        <position position="271"/>
    </location>
    <ligand>
        <name>beta-D-galactose</name>
        <dbReference type="ChEBI" id="CHEBI:27667"/>
    </ligand>
</feature>
<organism evidence="17 18">
    <name type="scientific">Caulifigura coniformis</name>
    <dbReference type="NCBI Taxonomy" id="2527983"/>
    <lineage>
        <taxon>Bacteria</taxon>
        <taxon>Pseudomonadati</taxon>
        <taxon>Planctomycetota</taxon>
        <taxon>Planctomycetia</taxon>
        <taxon>Planctomycetales</taxon>
        <taxon>Planctomycetaceae</taxon>
        <taxon>Caulifigura</taxon>
    </lineage>
</organism>
<evidence type="ECO:0000256" key="11">
    <source>
        <dbReference type="ARBA" id="ARBA00023277"/>
    </source>
</evidence>
<evidence type="ECO:0000256" key="13">
    <source>
        <dbReference type="PIRSR" id="PIRSR005096-1"/>
    </source>
</evidence>
<protein>
    <recommendedName>
        <fullName evidence="7 12">Aldose 1-epimerase</fullName>
        <ecNumber evidence="6 12">5.1.3.3</ecNumber>
    </recommendedName>
</protein>
<name>A0A517SED8_9PLAN</name>
<keyword evidence="16" id="KW-0732">Signal</keyword>
<evidence type="ECO:0000256" key="9">
    <source>
        <dbReference type="ARBA" id="ARBA00022553"/>
    </source>
</evidence>
<evidence type="ECO:0000256" key="3">
    <source>
        <dbReference type="ARBA" id="ARBA00005028"/>
    </source>
</evidence>
<reference evidence="17 18" key="1">
    <citation type="submission" date="2019-02" db="EMBL/GenBank/DDBJ databases">
        <title>Deep-cultivation of Planctomycetes and their phenomic and genomic characterization uncovers novel biology.</title>
        <authorList>
            <person name="Wiegand S."/>
            <person name="Jogler M."/>
            <person name="Boedeker C."/>
            <person name="Pinto D."/>
            <person name="Vollmers J."/>
            <person name="Rivas-Marin E."/>
            <person name="Kohn T."/>
            <person name="Peeters S.H."/>
            <person name="Heuer A."/>
            <person name="Rast P."/>
            <person name="Oberbeckmann S."/>
            <person name="Bunk B."/>
            <person name="Jeske O."/>
            <person name="Meyerdierks A."/>
            <person name="Storesund J.E."/>
            <person name="Kallscheuer N."/>
            <person name="Luecker S."/>
            <person name="Lage O.M."/>
            <person name="Pohl T."/>
            <person name="Merkel B.J."/>
            <person name="Hornburger P."/>
            <person name="Mueller R.-W."/>
            <person name="Bruemmer F."/>
            <person name="Labrenz M."/>
            <person name="Spormann A.M."/>
            <person name="Op den Camp H."/>
            <person name="Overmann J."/>
            <person name="Amann R."/>
            <person name="Jetten M.S.M."/>
            <person name="Mascher T."/>
            <person name="Medema M.H."/>
            <person name="Devos D.P."/>
            <person name="Kaster A.-K."/>
            <person name="Ovreas L."/>
            <person name="Rohde M."/>
            <person name="Galperin M.Y."/>
            <person name="Jogler C."/>
        </authorList>
    </citation>
    <scope>NUCLEOTIDE SEQUENCE [LARGE SCALE GENOMIC DNA]</scope>
    <source>
        <strain evidence="17 18">Pan44</strain>
    </source>
</reference>
<dbReference type="AlphaFoldDB" id="A0A517SED8"/>
<evidence type="ECO:0000256" key="10">
    <source>
        <dbReference type="ARBA" id="ARBA00023235"/>
    </source>
</evidence>
<feature type="active site" description="Proton donor" evidence="13">
    <location>
        <position position="201"/>
    </location>
</feature>
<evidence type="ECO:0000256" key="14">
    <source>
        <dbReference type="PIRSR" id="PIRSR005096-2"/>
    </source>
</evidence>
<evidence type="ECO:0000256" key="4">
    <source>
        <dbReference type="ARBA" id="ARBA00006206"/>
    </source>
</evidence>
<keyword evidence="10 12" id="KW-0413">Isomerase</keyword>
<dbReference type="SUPFAM" id="SSF74650">
    <property type="entry name" value="Galactose mutarotase-like"/>
    <property type="match status" value="1"/>
</dbReference>
<dbReference type="GO" id="GO:0006006">
    <property type="term" value="P:glucose metabolic process"/>
    <property type="evidence" value="ECO:0007669"/>
    <property type="project" value="TreeGrafter"/>
</dbReference>
<dbReference type="InParanoid" id="A0A517SED8"/>
<gene>
    <name evidence="17" type="primary">mro_1</name>
    <name evidence="17" type="ORF">Pan44_25260</name>
</gene>
<dbReference type="GO" id="GO:0033499">
    <property type="term" value="P:galactose catabolic process via UDP-galactose, Leloir pathway"/>
    <property type="evidence" value="ECO:0007669"/>
    <property type="project" value="TreeGrafter"/>
</dbReference>
<evidence type="ECO:0000256" key="12">
    <source>
        <dbReference type="PIRNR" id="PIRNR005096"/>
    </source>
</evidence>
<evidence type="ECO:0000256" key="2">
    <source>
        <dbReference type="ARBA" id="ARBA00004496"/>
    </source>
</evidence>
<comment type="catalytic activity">
    <reaction evidence="1 12">
        <text>alpha-D-glucose = beta-D-glucose</text>
        <dbReference type="Rhea" id="RHEA:10264"/>
        <dbReference type="ChEBI" id="CHEBI:15903"/>
        <dbReference type="ChEBI" id="CHEBI:17925"/>
        <dbReference type="EC" id="5.1.3.3"/>
    </reaction>
</comment>
<feature type="chain" id="PRO_5022145919" description="Aldose 1-epimerase" evidence="16">
    <location>
        <begin position="20"/>
        <end position="370"/>
    </location>
</feature>
<comment type="similarity">
    <text evidence="4 12">Belongs to the aldose epimerase family.</text>
</comment>
<dbReference type="RefSeq" id="WP_197454042.1">
    <property type="nucleotide sequence ID" value="NZ_CP036271.1"/>
</dbReference>
<dbReference type="FunFam" id="2.70.98.10:FF:000003">
    <property type="entry name" value="Aldose 1-epimerase"/>
    <property type="match status" value="1"/>
</dbReference>
<evidence type="ECO:0000256" key="5">
    <source>
        <dbReference type="ARBA" id="ARBA00011245"/>
    </source>
</evidence>
<comment type="subunit">
    <text evidence="5">Monomer.</text>
</comment>
<dbReference type="InterPro" id="IPR008183">
    <property type="entry name" value="Aldose_1/G6P_1-epimerase"/>
</dbReference>
<feature type="signal peptide" evidence="16">
    <location>
        <begin position="1"/>
        <end position="19"/>
    </location>
</feature>
<dbReference type="PROSITE" id="PS00545">
    <property type="entry name" value="ALDOSE_1_EPIMERASE"/>
    <property type="match status" value="1"/>
</dbReference>
<dbReference type="InterPro" id="IPR047215">
    <property type="entry name" value="Galactose_mutarotase-like"/>
</dbReference>
<evidence type="ECO:0000256" key="1">
    <source>
        <dbReference type="ARBA" id="ARBA00001614"/>
    </source>
</evidence>
<dbReference type="InterPro" id="IPR015443">
    <property type="entry name" value="Aldose_1-epimerase"/>
</dbReference>
<keyword evidence="8" id="KW-0963">Cytoplasm</keyword>
<dbReference type="InterPro" id="IPR018052">
    <property type="entry name" value="Ald1_epimerase_CS"/>
</dbReference>
<keyword evidence="9" id="KW-0597">Phosphoprotein</keyword>
<proteinExistence type="inferred from homology"/>
<dbReference type="PANTHER" id="PTHR10091:SF0">
    <property type="entry name" value="GALACTOSE MUTAROTASE"/>
    <property type="match status" value="1"/>
</dbReference>
<dbReference type="PANTHER" id="PTHR10091">
    <property type="entry name" value="ALDOSE-1-EPIMERASE"/>
    <property type="match status" value="1"/>
</dbReference>
<evidence type="ECO:0000256" key="6">
    <source>
        <dbReference type="ARBA" id="ARBA00013185"/>
    </source>
</evidence>
<dbReference type="GO" id="GO:0004034">
    <property type="term" value="F:aldose 1-epimerase activity"/>
    <property type="evidence" value="ECO:0007669"/>
    <property type="project" value="UniProtKB-EC"/>
</dbReference>
<dbReference type="Pfam" id="PF01263">
    <property type="entry name" value="Aldose_epim"/>
    <property type="match status" value="1"/>
</dbReference>
<keyword evidence="11 12" id="KW-0119">Carbohydrate metabolism</keyword>
<feature type="binding site" evidence="15">
    <location>
        <begin position="100"/>
        <end position="101"/>
    </location>
    <ligand>
        <name>beta-D-galactose</name>
        <dbReference type="ChEBI" id="CHEBI:27667"/>
    </ligand>
</feature>
<feature type="active site" description="Proton acceptor" evidence="13">
    <location>
        <position position="335"/>
    </location>
</feature>
<evidence type="ECO:0000313" key="17">
    <source>
        <dbReference type="EMBL" id="QDT54493.1"/>
    </source>
</evidence>
<evidence type="ECO:0000256" key="15">
    <source>
        <dbReference type="PIRSR" id="PIRSR005096-3"/>
    </source>
</evidence>